<accession>A0A7C2JYN9</accession>
<name>A0A7C2JYN9_9PLAN</name>
<sequence>MRRRLFMEDRMFNRYTLGVMLIGLLILCDQFLACEHRDAPETPPLATSADNPRGAWDVVIGPGYVRATSVPVSNVPRAASRP</sequence>
<dbReference type="EMBL" id="DSOK01000122">
    <property type="protein sequence ID" value="HEN14599.1"/>
    <property type="molecule type" value="Genomic_DNA"/>
</dbReference>
<evidence type="ECO:0000313" key="1">
    <source>
        <dbReference type="EMBL" id="HEN14599.1"/>
    </source>
</evidence>
<comment type="caution">
    <text evidence="1">The sequence shown here is derived from an EMBL/GenBank/DDBJ whole genome shotgun (WGS) entry which is preliminary data.</text>
</comment>
<organism evidence="1">
    <name type="scientific">Schlesneria paludicola</name>
    <dbReference type="NCBI Taxonomy" id="360056"/>
    <lineage>
        <taxon>Bacteria</taxon>
        <taxon>Pseudomonadati</taxon>
        <taxon>Planctomycetota</taxon>
        <taxon>Planctomycetia</taxon>
        <taxon>Planctomycetales</taxon>
        <taxon>Planctomycetaceae</taxon>
        <taxon>Schlesneria</taxon>
    </lineage>
</organism>
<reference evidence="1" key="1">
    <citation type="journal article" date="2020" name="mSystems">
        <title>Genome- and Community-Level Interaction Insights into Carbon Utilization and Element Cycling Functions of Hydrothermarchaeota in Hydrothermal Sediment.</title>
        <authorList>
            <person name="Zhou Z."/>
            <person name="Liu Y."/>
            <person name="Xu W."/>
            <person name="Pan J."/>
            <person name="Luo Z.H."/>
            <person name="Li M."/>
        </authorList>
    </citation>
    <scope>NUCLEOTIDE SEQUENCE [LARGE SCALE GENOMIC DNA]</scope>
    <source>
        <strain evidence="1">SpSt-339</strain>
    </source>
</reference>
<protein>
    <submittedName>
        <fullName evidence="1">Uncharacterized protein</fullName>
    </submittedName>
</protein>
<proteinExistence type="predicted"/>
<dbReference type="AlphaFoldDB" id="A0A7C2JYN9"/>
<gene>
    <name evidence="1" type="ORF">ENQ76_03915</name>
</gene>